<comment type="caution">
    <text evidence="2">The sequence shown here is derived from an EMBL/GenBank/DDBJ whole genome shotgun (WGS) entry which is preliminary data.</text>
</comment>
<keyword evidence="1" id="KW-0812">Transmembrane</keyword>
<gene>
    <name evidence="2" type="ORF">APX70_06902</name>
</gene>
<keyword evidence="1" id="KW-0472">Membrane</keyword>
<dbReference type="AlphaFoldDB" id="A0A3M2X4K5"/>
<keyword evidence="1" id="KW-1133">Transmembrane helix</keyword>
<accession>A0A3M2X4K5</accession>
<evidence type="ECO:0000313" key="3">
    <source>
        <dbReference type="Proteomes" id="UP000282378"/>
    </source>
</evidence>
<feature type="transmembrane region" description="Helical" evidence="1">
    <location>
        <begin position="6"/>
        <end position="25"/>
    </location>
</feature>
<proteinExistence type="predicted"/>
<protein>
    <submittedName>
        <fullName evidence="2">Uncharacterized protein</fullName>
    </submittedName>
</protein>
<dbReference type="EMBL" id="RBNL01003081">
    <property type="protein sequence ID" value="RML58697.1"/>
    <property type="molecule type" value="Genomic_DNA"/>
</dbReference>
<dbReference type="Proteomes" id="UP000282378">
    <property type="component" value="Unassembled WGS sequence"/>
</dbReference>
<reference evidence="2 3" key="1">
    <citation type="submission" date="2018-08" db="EMBL/GenBank/DDBJ databases">
        <title>Recombination of ecologically and evolutionarily significant loci maintains genetic cohesion in the Pseudomonas syringae species complex.</title>
        <authorList>
            <person name="Dillon M."/>
            <person name="Thakur S."/>
            <person name="Almeida R.N.D."/>
            <person name="Weir B.S."/>
            <person name="Guttman D.S."/>
        </authorList>
    </citation>
    <scope>NUCLEOTIDE SEQUENCE [LARGE SCALE GENOMIC DNA]</scope>
    <source>
        <strain evidence="2 3">88_10</strain>
    </source>
</reference>
<name>A0A3M2X4K5_PSEYM</name>
<evidence type="ECO:0000313" key="2">
    <source>
        <dbReference type="EMBL" id="RML58697.1"/>
    </source>
</evidence>
<evidence type="ECO:0000256" key="1">
    <source>
        <dbReference type="SAM" id="Phobius"/>
    </source>
</evidence>
<organism evidence="2 3">
    <name type="scientific">Pseudomonas syringae pv. maculicola</name>
    <dbReference type="NCBI Taxonomy" id="59511"/>
    <lineage>
        <taxon>Bacteria</taxon>
        <taxon>Pseudomonadati</taxon>
        <taxon>Pseudomonadota</taxon>
        <taxon>Gammaproteobacteria</taxon>
        <taxon>Pseudomonadales</taxon>
        <taxon>Pseudomonadaceae</taxon>
        <taxon>Pseudomonas</taxon>
    </lineage>
</organism>
<feature type="non-terminal residue" evidence="2">
    <location>
        <position position="33"/>
    </location>
</feature>
<sequence length="33" mass="3727">MEIGLREWLIVIGIIVIAGILFDGWRRMRGGKG</sequence>